<protein>
    <submittedName>
        <fullName evidence="2">Uncharacterized protein</fullName>
    </submittedName>
</protein>
<proteinExistence type="predicted"/>
<keyword evidence="1" id="KW-0812">Transmembrane</keyword>
<feature type="transmembrane region" description="Helical" evidence="1">
    <location>
        <begin position="46"/>
        <end position="68"/>
    </location>
</feature>
<feature type="transmembrane region" description="Helical" evidence="1">
    <location>
        <begin position="80"/>
        <end position="98"/>
    </location>
</feature>
<feature type="transmembrane region" description="Helical" evidence="1">
    <location>
        <begin position="110"/>
        <end position="128"/>
    </location>
</feature>
<evidence type="ECO:0000313" key="2">
    <source>
        <dbReference type="EMBL" id="KKQ91318.1"/>
    </source>
</evidence>
<organism evidence="2 3">
    <name type="scientific">Candidatus Shapirobacteria bacterium GW2011_GWE1_38_92</name>
    <dbReference type="NCBI Taxonomy" id="1618489"/>
    <lineage>
        <taxon>Bacteria</taxon>
        <taxon>Candidatus Shapironibacteriota</taxon>
    </lineage>
</organism>
<evidence type="ECO:0000313" key="3">
    <source>
        <dbReference type="Proteomes" id="UP000033841"/>
    </source>
</evidence>
<comment type="caution">
    <text evidence="2">The sequence shown here is derived from an EMBL/GenBank/DDBJ whole genome shotgun (WGS) entry which is preliminary data.</text>
</comment>
<sequence>MKKEYLFIFTFALIVLAHAIDSISGPIALTVKNPYQFLNSPLMSQYPLTTFGIFSRTIGLFLLVWLVLSFISGFNFQKAISLFVIFILSNLYAIQQLATGMKITTVQWTISIAFASTLLLIPLIYYLITGIIHPFSDKKNYILNSQPKTDEPSVD</sequence>
<gene>
    <name evidence="2" type="ORF">UT14_C0015G0004</name>
</gene>
<accession>A0A0G0LHH2</accession>
<dbReference type="Proteomes" id="UP000033841">
    <property type="component" value="Unassembled WGS sequence"/>
</dbReference>
<keyword evidence="1" id="KW-1133">Transmembrane helix</keyword>
<name>A0A0G0LHH2_9BACT</name>
<evidence type="ECO:0000256" key="1">
    <source>
        <dbReference type="SAM" id="Phobius"/>
    </source>
</evidence>
<dbReference type="EMBL" id="LBVR01000015">
    <property type="protein sequence ID" value="KKQ91318.1"/>
    <property type="molecule type" value="Genomic_DNA"/>
</dbReference>
<keyword evidence="1" id="KW-0472">Membrane</keyword>
<dbReference type="AlphaFoldDB" id="A0A0G0LHH2"/>
<reference evidence="2 3" key="1">
    <citation type="journal article" date="2015" name="Nature">
        <title>rRNA introns, odd ribosomes, and small enigmatic genomes across a large radiation of phyla.</title>
        <authorList>
            <person name="Brown C.T."/>
            <person name="Hug L.A."/>
            <person name="Thomas B.C."/>
            <person name="Sharon I."/>
            <person name="Castelle C.J."/>
            <person name="Singh A."/>
            <person name="Wilkins M.J."/>
            <person name="Williams K.H."/>
            <person name="Banfield J.F."/>
        </authorList>
    </citation>
    <scope>NUCLEOTIDE SEQUENCE [LARGE SCALE GENOMIC DNA]</scope>
</reference>